<dbReference type="OrthoDB" id="2370292at2"/>
<proteinExistence type="predicted"/>
<dbReference type="CDD" id="cd01454">
    <property type="entry name" value="vWA_norD_type"/>
    <property type="match status" value="1"/>
</dbReference>
<gene>
    <name evidence="3" type="ORF">BA70_14115</name>
</gene>
<dbReference type="EMBL" id="JOTP01000004">
    <property type="protein sequence ID" value="KEP27458.1"/>
    <property type="molecule type" value="Genomic_DNA"/>
</dbReference>
<evidence type="ECO:0000256" key="1">
    <source>
        <dbReference type="SAM" id="MobiDB-lite"/>
    </source>
</evidence>
<organism evidence="3 4">
    <name type="scientific">Bacillus zhangzhouensis</name>
    <dbReference type="NCBI Taxonomy" id="1178540"/>
    <lineage>
        <taxon>Bacteria</taxon>
        <taxon>Bacillati</taxon>
        <taxon>Bacillota</taxon>
        <taxon>Bacilli</taxon>
        <taxon>Bacillales</taxon>
        <taxon>Bacillaceae</taxon>
        <taxon>Bacillus</taxon>
    </lineage>
</organism>
<comment type="caution">
    <text evidence="3">The sequence shown here is derived from an EMBL/GenBank/DDBJ whole genome shotgun (WGS) entry which is preliminary data.</text>
</comment>
<dbReference type="PANTHER" id="PTHR41248">
    <property type="entry name" value="NORD PROTEIN"/>
    <property type="match status" value="1"/>
</dbReference>
<dbReference type="PROSITE" id="PS50234">
    <property type="entry name" value="VWFA"/>
    <property type="match status" value="1"/>
</dbReference>
<feature type="domain" description="VWFA" evidence="2">
    <location>
        <begin position="444"/>
        <end position="631"/>
    </location>
</feature>
<feature type="compositionally biased region" description="Basic and acidic residues" evidence="1">
    <location>
        <begin position="299"/>
        <end position="309"/>
    </location>
</feature>
<name>A0A081LDY2_9BACI</name>
<keyword evidence="4" id="KW-1185">Reference proteome</keyword>
<dbReference type="SUPFAM" id="SSF53300">
    <property type="entry name" value="vWA-like"/>
    <property type="match status" value="1"/>
</dbReference>
<dbReference type="AlphaFoldDB" id="A0A081LDY2"/>
<evidence type="ECO:0000259" key="2">
    <source>
        <dbReference type="PROSITE" id="PS50234"/>
    </source>
</evidence>
<protein>
    <recommendedName>
        <fullName evidence="2">VWFA domain-containing protein</fullName>
    </recommendedName>
</protein>
<evidence type="ECO:0000313" key="4">
    <source>
        <dbReference type="Proteomes" id="UP000028091"/>
    </source>
</evidence>
<dbReference type="SMART" id="SM00327">
    <property type="entry name" value="VWA"/>
    <property type="match status" value="1"/>
</dbReference>
<dbReference type="InterPro" id="IPR036465">
    <property type="entry name" value="vWFA_dom_sf"/>
</dbReference>
<dbReference type="PANTHER" id="PTHR41248:SF1">
    <property type="entry name" value="NORD PROTEIN"/>
    <property type="match status" value="1"/>
</dbReference>
<reference evidence="3 4" key="1">
    <citation type="submission" date="2012-09" db="EMBL/GenBank/DDBJ databases">
        <title>Genome Sequence of Bacillus sp. DW5-4.</title>
        <authorList>
            <person name="Lai Q."/>
            <person name="Liu Y."/>
            <person name="Shao Z."/>
        </authorList>
    </citation>
    <scope>NUCLEOTIDE SEQUENCE [LARGE SCALE GENOMIC DNA]</scope>
    <source>
        <strain evidence="3 4">DW5-4</strain>
    </source>
</reference>
<dbReference type="eggNOG" id="COG4548">
    <property type="taxonomic scope" value="Bacteria"/>
</dbReference>
<dbReference type="Pfam" id="PF00092">
    <property type="entry name" value="VWA"/>
    <property type="match status" value="1"/>
</dbReference>
<dbReference type="InterPro" id="IPR051928">
    <property type="entry name" value="NorD/CobT"/>
</dbReference>
<sequence>MKFIKFNDSRIDSFLFMELTDLAKTLAKSDDVELEYGVQSYYEPFEKKIFISHFWDDRNQEDMTAGLKSDVFLRAVGTVYSDLTVFEDMIRYAHTLSIPDVCKQLFMLFEDIRIEEQIKRDRPGTKKVFKRRRELYRRHFKTQLTINQERTILTDALFCAMYVKLTADSPLEEIPALHERINPMIPFIESSLERVYEAGSTSDIATIVKELTEGFDELLEKDMLNTYFFFPELDYEKAAKEPLFHDLKRKPKLSEDIKVDREKEGDEDIHQEYMEVWHRETEAPSKSFLQFDLEHGGKSDLGKDAAREGDDGDQALGTVQGSAKQTHRKDYSKLEALEEAEGEESGAGAQENGKENKYAFPVMISPEPPDPEQIDVYKQHAKAIEPYQKRLKQMIQKTLEHKKSWPKTDLHAGRLSKKLIRYFTESNPRLFYKKQAPSSQIDAVFTLLVDCSASMFDKMDETKKGIVLFHEALKSVQVPHQIVGFWEDTNDATETSQPNYFNTVVSFKDSLFDAGPSIMSLEPEEDNRDGYAIRQMTKMILKRREEQKFLIVFSDGEPAAFSYEQNGIVDTHEAVLEARKKGIEVINVFLSNSPIEEAQMKTIQDMYGKFSIFVPDVDTLPDVLYPLLKKLLHKSIGA</sequence>
<feature type="region of interest" description="Disordered" evidence="1">
    <location>
        <begin position="299"/>
        <end position="329"/>
    </location>
</feature>
<dbReference type="RefSeq" id="WP_034319230.1">
    <property type="nucleotide sequence ID" value="NZ_JOTP01000004.1"/>
</dbReference>
<accession>A0A081LDY2</accession>
<dbReference type="Gene3D" id="3.40.50.410">
    <property type="entry name" value="von Willebrand factor, type A domain"/>
    <property type="match status" value="1"/>
</dbReference>
<dbReference type="Proteomes" id="UP000028091">
    <property type="component" value="Unassembled WGS sequence"/>
</dbReference>
<evidence type="ECO:0000313" key="3">
    <source>
        <dbReference type="EMBL" id="KEP27458.1"/>
    </source>
</evidence>
<dbReference type="InterPro" id="IPR002035">
    <property type="entry name" value="VWF_A"/>
</dbReference>